<accession>A0ABS7L5H0</accession>
<feature type="coiled-coil region" evidence="1">
    <location>
        <begin position="168"/>
        <end position="195"/>
    </location>
</feature>
<dbReference type="InterPro" id="IPR013325">
    <property type="entry name" value="RNA_pol_sigma_r2"/>
</dbReference>
<protein>
    <submittedName>
        <fullName evidence="2">Uncharacterized protein</fullName>
    </submittedName>
</protein>
<dbReference type="RefSeq" id="WP_087213063.1">
    <property type="nucleotide sequence ID" value="NZ_CP173660.1"/>
</dbReference>
<evidence type="ECO:0000313" key="3">
    <source>
        <dbReference type="Proteomes" id="UP000779049"/>
    </source>
</evidence>
<organism evidence="2 3">
    <name type="scientific">Sellimonas caecigallum</name>
    <dbReference type="NCBI Taxonomy" id="2592333"/>
    <lineage>
        <taxon>Bacteria</taxon>
        <taxon>Bacillati</taxon>
        <taxon>Bacillota</taxon>
        <taxon>Clostridia</taxon>
        <taxon>Lachnospirales</taxon>
        <taxon>Lachnospiraceae</taxon>
        <taxon>Sellimonas</taxon>
    </lineage>
</organism>
<dbReference type="Proteomes" id="UP000779049">
    <property type="component" value="Unassembled WGS sequence"/>
</dbReference>
<keyword evidence="3" id="KW-1185">Reference proteome</keyword>
<evidence type="ECO:0000256" key="1">
    <source>
        <dbReference type="SAM" id="Coils"/>
    </source>
</evidence>
<proteinExistence type="predicted"/>
<sequence length="225" mass="26177">MSGKLEFQGKLGWILEEAKEHGGRIRREDVEKYFEEDHLSEQQMELVYDYLLSQKVAVSGYERKFGKIVDAEEKELSVLTPEEERYLENYEQEIGACREKMGPWLEKVLDIARKLHDGSVFLGDLVQEGNVSLMLSMEETQDEEKILEAVETGIEAFLAEQKDVKIRDNKMVEKVDELEEQIRKLKEEMGRKITLEELALYTERSEAEIKAVLKLAGEEIQEEEK</sequence>
<name>A0ABS7L5H0_9FIRM</name>
<dbReference type="SUPFAM" id="SSF88946">
    <property type="entry name" value="Sigma2 domain of RNA polymerase sigma factors"/>
    <property type="match status" value="1"/>
</dbReference>
<dbReference type="Gene3D" id="1.20.120.1810">
    <property type="match status" value="1"/>
</dbReference>
<keyword evidence="1" id="KW-0175">Coiled coil</keyword>
<gene>
    <name evidence="2" type="ORF">FLB61_03985</name>
</gene>
<reference evidence="2 3" key="1">
    <citation type="journal article" date="2020" name="New Microbes New Infect">
        <title>Sellimonas caecigallum sp. nov., description and genome sequence of a new member of the Sellimonas genus isolated from the cecum of feral chicken.</title>
        <authorList>
            <person name="Wongkuna S."/>
            <person name="Ghimire S."/>
            <person name="Antony L."/>
            <person name="Chankhamhaengdecha S."/>
            <person name="Janvilisri T."/>
            <person name="Scaria J."/>
        </authorList>
    </citation>
    <scope>NUCLEOTIDE SEQUENCE [LARGE SCALE GENOMIC DNA]</scope>
    <source>
        <strain evidence="2 3">SW451</strain>
    </source>
</reference>
<dbReference type="EMBL" id="VIRV01000003">
    <property type="protein sequence ID" value="MBY0758259.1"/>
    <property type="molecule type" value="Genomic_DNA"/>
</dbReference>
<comment type="caution">
    <text evidence="2">The sequence shown here is derived from an EMBL/GenBank/DDBJ whole genome shotgun (WGS) entry which is preliminary data.</text>
</comment>
<evidence type="ECO:0000313" key="2">
    <source>
        <dbReference type="EMBL" id="MBY0758259.1"/>
    </source>
</evidence>